<dbReference type="InterPro" id="IPR020615">
    <property type="entry name" value="Thiolase_acyl_enz_int_AS"/>
</dbReference>
<reference evidence="13" key="1">
    <citation type="submission" date="2021-02" db="EMBL/GenBank/DDBJ databases">
        <authorList>
            <person name="Palmer J.M."/>
        </authorList>
    </citation>
    <scope>NUCLEOTIDE SEQUENCE</scope>
    <source>
        <strain evidence="13">SCRP734</strain>
    </source>
</reference>
<dbReference type="AlphaFoldDB" id="A0A8T1V360"/>
<dbReference type="InterPro" id="IPR020617">
    <property type="entry name" value="Thiolase_C"/>
</dbReference>
<evidence type="ECO:0000256" key="1">
    <source>
        <dbReference type="ARBA" id="ARBA00005189"/>
    </source>
</evidence>
<dbReference type="PIRSF" id="PIRSF000429">
    <property type="entry name" value="Ac-CoA_Ac_transf"/>
    <property type="match status" value="1"/>
</dbReference>
<dbReference type="PANTHER" id="PTHR43853:SF8">
    <property type="entry name" value="3-KETOACYL-COA THIOLASE, PEROXISOMAL"/>
    <property type="match status" value="1"/>
</dbReference>
<name>A0A8T1V360_9STRA</name>
<evidence type="ECO:0000259" key="12">
    <source>
        <dbReference type="Pfam" id="PF02803"/>
    </source>
</evidence>
<feature type="domain" description="Thiolase C-terminal" evidence="12">
    <location>
        <begin position="288"/>
        <end position="409"/>
    </location>
</feature>
<dbReference type="Pfam" id="PF02803">
    <property type="entry name" value="Thiolase_C"/>
    <property type="match status" value="1"/>
</dbReference>
<keyword evidence="10" id="KW-0472">Membrane</keyword>
<dbReference type="InterPro" id="IPR050215">
    <property type="entry name" value="Thiolase-like_sf_Thiolase"/>
</dbReference>
<dbReference type="InterPro" id="IPR020610">
    <property type="entry name" value="Thiolase_AS"/>
</dbReference>
<feature type="transmembrane region" description="Helical" evidence="10">
    <location>
        <begin position="390"/>
        <end position="407"/>
    </location>
</feature>
<comment type="similarity">
    <text evidence="2 9">Belongs to the thiolase-like superfamily. Thiolase family.</text>
</comment>
<evidence type="ECO:0000256" key="8">
    <source>
        <dbReference type="ARBA" id="ARBA00024073"/>
    </source>
</evidence>
<dbReference type="NCBIfam" id="TIGR01930">
    <property type="entry name" value="AcCoA-C-Actrans"/>
    <property type="match status" value="1"/>
</dbReference>
<dbReference type="PROSITE" id="PS00737">
    <property type="entry name" value="THIOLASE_2"/>
    <property type="match status" value="1"/>
</dbReference>
<keyword evidence="3 9" id="KW-0808">Transferase</keyword>
<keyword evidence="14" id="KW-1185">Reference proteome</keyword>
<keyword evidence="7 9" id="KW-0012">Acyltransferase</keyword>
<keyword evidence="10" id="KW-0812">Transmembrane</keyword>
<organism evidence="13 14">
    <name type="scientific">Phytophthora pseudosyringae</name>
    <dbReference type="NCBI Taxonomy" id="221518"/>
    <lineage>
        <taxon>Eukaryota</taxon>
        <taxon>Sar</taxon>
        <taxon>Stramenopiles</taxon>
        <taxon>Oomycota</taxon>
        <taxon>Peronosporomycetes</taxon>
        <taxon>Peronosporales</taxon>
        <taxon>Peronosporaceae</taxon>
        <taxon>Phytophthora</taxon>
    </lineage>
</organism>
<keyword evidence="6" id="KW-0443">Lipid metabolism</keyword>
<sequence>MDRINRIRSHVANGSPAPVTPEEDVVIVSALRTPITKARRGGFKDTTPDVLLGHALLAVLKQAKVDPKLVGDVVVGNVLQPGAGAGMARMAQLAAGIPHTVPLHVLNRQCSSGLQAVANVTAAIKAGYYDIGVAAGVECMSLAGIGKDVPTVNWERVGAVQDAMDCTVPMGITSENVAEKYGISRTKQDELAALSHAKAAAAQANGWFKEEITPVSTVIKDKDGNEKSVIISQDDGIRVGTTVEKLAKLRPAFKEGGTTTAGNSSQVSDGAAAVLLMRRSVAKQMGLPILGRFVSYAVAGVPPALMGIGPAFAIPEALQKAGLTQDQIDVFEINEAFASQATYCVEKLGIPMEKVNPKGGAIALGHPLGCTGARQVSTLLYQLKRKNQRYGVISMCIGTGMGAAAVIEREP</sequence>
<dbReference type="GO" id="GO:0003988">
    <property type="term" value="F:acetyl-CoA C-acyltransferase activity"/>
    <property type="evidence" value="ECO:0007669"/>
    <property type="project" value="UniProtKB-EC"/>
</dbReference>
<dbReference type="PANTHER" id="PTHR43853">
    <property type="entry name" value="3-KETOACYL-COA THIOLASE, PEROXISOMAL"/>
    <property type="match status" value="1"/>
</dbReference>
<evidence type="ECO:0000256" key="7">
    <source>
        <dbReference type="ARBA" id="ARBA00023315"/>
    </source>
</evidence>
<dbReference type="InterPro" id="IPR020613">
    <property type="entry name" value="Thiolase_CS"/>
</dbReference>
<proteinExistence type="inferred from homology"/>
<dbReference type="Proteomes" id="UP000694044">
    <property type="component" value="Unassembled WGS sequence"/>
</dbReference>
<dbReference type="GO" id="GO:0006635">
    <property type="term" value="P:fatty acid beta-oxidation"/>
    <property type="evidence" value="ECO:0007669"/>
    <property type="project" value="TreeGrafter"/>
</dbReference>
<keyword evidence="5" id="KW-0809">Transit peptide</keyword>
<comment type="caution">
    <text evidence="13">The sequence shown here is derived from an EMBL/GenBank/DDBJ whole genome shotgun (WGS) entry which is preliminary data.</text>
</comment>
<dbReference type="OrthoDB" id="5404651at2759"/>
<dbReference type="InterPro" id="IPR002155">
    <property type="entry name" value="Thiolase"/>
</dbReference>
<evidence type="ECO:0000313" key="14">
    <source>
        <dbReference type="Proteomes" id="UP000694044"/>
    </source>
</evidence>
<accession>A0A8T1V360</accession>
<evidence type="ECO:0000256" key="4">
    <source>
        <dbReference type="ARBA" id="ARBA00022832"/>
    </source>
</evidence>
<dbReference type="Pfam" id="PF00108">
    <property type="entry name" value="Thiolase_N"/>
    <property type="match status" value="1"/>
</dbReference>
<evidence type="ECO:0000313" key="13">
    <source>
        <dbReference type="EMBL" id="KAG7375336.1"/>
    </source>
</evidence>
<evidence type="ECO:0000256" key="2">
    <source>
        <dbReference type="ARBA" id="ARBA00010982"/>
    </source>
</evidence>
<evidence type="ECO:0000256" key="3">
    <source>
        <dbReference type="ARBA" id="ARBA00022679"/>
    </source>
</evidence>
<gene>
    <name evidence="13" type="primary">ACAA1</name>
    <name evidence="13" type="ORF">PHYPSEUDO_001775</name>
</gene>
<dbReference type="EMBL" id="JAGDFM010001277">
    <property type="protein sequence ID" value="KAG7375336.1"/>
    <property type="molecule type" value="Genomic_DNA"/>
</dbReference>
<keyword evidence="4" id="KW-0276">Fatty acid metabolism</keyword>
<evidence type="ECO:0000256" key="10">
    <source>
        <dbReference type="SAM" id="Phobius"/>
    </source>
</evidence>
<evidence type="ECO:0000259" key="11">
    <source>
        <dbReference type="Pfam" id="PF00108"/>
    </source>
</evidence>
<keyword evidence="10" id="KW-1133">Transmembrane helix</keyword>
<dbReference type="EC" id="2.3.1.16" evidence="8"/>
<evidence type="ECO:0000256" key="6">
    <source>
        <dbReference type="ARBA" id="ARBA00023098"/>
    </source>
</evidence>
<dbReference type="PROSITE" id="PS00099">
    <property type="entry name" value="THIOLASE_3"/>
    <property type="match status" value="1"/>
</dbReference>
<dbReference type="PROSITE" id="PS00098">
    <property type="entry name" value="THIOLASE_1"/>
    <property type="match status" value="1"/>
</dbReference>
<comment type="pathway">
    <text evidence="1">Lipid metabolism.</text>
</comment>
<evidence type="ECO:0000256" key="5">
    <source>
        <dbReference type="ARBA" id="ARBA00022946"/>
    </source>
</evidence>
<protein>
    <recommendedName>
        <fullName evidence="8">acetyl-CoA C-acyltransferase</fullName>
        <ecNumber evidence="8">2.3.1.16</ecNumber>
    </recommendedName>
</protein>
<dbReference type="InterPro" id="IPR020616">
    <property type="entry name" value="Thiolase_N"/>
</dbReference>
<evidence type="ECO:0000256" key="9">
    <source>
        <dbReference type="RuleBase" id="RU003557"/>
    </source>
</evidence>
<dbReference type="GO" id="GO:0010124">
    <property type="term" value="P:phenylacetate catabolic process"/>
    <property type="evidence" value="ECO:0007669"/>
    <property type="project" value="TreeGrafter"/>
</dbReference>
<dbReference type="GO" id="GO:0005777">
    <property type="term" value="C:peroxisome"/>
    <property type="evidence" value="ECO:0007669"/>
    <property type="project" value="TreeGrafter"/>
</dbReference>
<feature type="domain" description="Thiolase N-terminal" evidence="11">
    <location>
        <begin position="25"/>
        <end position="280"/>
    </location>
</feature>
<dbReference type="CDD" id="cd00751">
    <property type="entry name" value="thiolase"/>
    <property type="match status" value="1"/>
</dbReference>
<dbReference type="FunFam" id="3.40.47.10:FF:000010">
    <property type="entry name" value="Acetyl-CoA acetyltransferase (Thiolase)"/>
    <property type="match status" value="1"/>
</dbReference>